<protein>
    <recommendedName>
        <fullName evidence="3">AMP-dependent synthetase/ligase domain-containing protein</fullName>
    </recommendedName>
</protein>
<accession>A0A6A6DCZ6</accession>
<dbReference type="Gene3D" id="3.40.50.980">
    <property type="match status" value="2"/>
</dbReference>
<dbReference type="EMBL" id="ML994689">
    <property type="protein sequence ID" value="KAF2177341.1"/>
    <property type="molecule type" value="Genomic_DNA"/>
</dbReference>
<organism evidence="1 2">
    <name type="scientific">Zopfia rhizophila CBS 207.26</name>
    <dbReference type="NCBI Taxonomy" id="1314779"/>
    <lineage>
        <taxon>Eukaryota</taxon>
        <taxon>Fungi</taxon>
        <taxon>Dikarya</taxon>
        <taxon>Ascomycota</taxon>
        <taxon>Pezizomycotina</taxon>
        <taxon>Dothideomycetes</taxon>
        <taxon>Dothideomycetes incertae sedis</taxon>
        <taxon>Zopfiaceae</taxon>
        <taxon>Zopfia</taxon>
    </lineage>
</organism>
<feature type="non-terminal residue" evidence="1">
    <location>
        <position position="1"/>
    </location>
</feature>
<evidence type="ECO:0000313" key="1">
    <source>
        <dbReference type="EMBL" id="KAF2177341.1"/>
    </source>
</evidence>
<evidence type="ECO:0000313" key="2">
    <source>
        <dbReference type="Proteomes" id="UP000800200"/>
    </source>
</evidence>
<dbReference type="AlphaFoldDB" id="A0A6A6DCZ6"/>
<gene>
    <name evidence="1" type="ORF">K469DRAFT_603414</name>
</gene>
<dbReference type="SUPFAM" id="SSF56801">
    <property type="entry name" value="Acetyl-CoA synthetase-like"/>
    <property type="match status" value="1"/>
</dbReference>
<keyword evidence="2" id="KW-1185">Reference proteome</keyword>
<dbReference type="Proteomes" id="UP000800200">
    <property type="component" value="Unassembled WGS sequence"/>
</dbReference>
<reference evidence="1" key="1">
    <citation type="journal article" date="2020" name="Stud. Mycol.">
        <title>101 Dothideomycetes genomes: a test case for predicting lifestyles and emergence of pathogens.</title>
        <authorList>
            <person name="Haridas S."/>
            <person name="Albert R."/>
            <person name="Binder M."/>
            <person name="Bloem J."/>
            <person name="Labutti K."/>
            <person name="Salamov A."/>
            <person name="Andreopoulos B."/>
            <person name="Baker S."/>
            <person name="Barry K."/>
            <person name="Bills G."/>
            <person name="Bluhm B."/>
            <person name="Cannon C."/>
            <person name="Castanera R."/>
            <person name="Culley D."/>
            <person name="Daum C."/>
            <person name="Ezra D."/>
            <person name="Gonzalez J."/>
            <person name="Henrissat B."/>
            <person name="Kuo A."/>
            <person name="Liang C."/>
            <person name="Lipzen A."/>
            <person name="Lutzoni F."/>
            <person name="Magnuson J."/>
            <person name="Mondo S."/>
            <person name="Nolan M."/>
            <person name="Ohm R."/>
            <person name="Pangilinan J."/>
            <person name="Park H.-J."/>
            <person name="Ramirez L."/>
            <person name="Alfaro M."/>
            <person name="Sun H."/>
            <person name="Tritt A."/>
            <person name="Yoshinaga Y."/>
            <person name="Zwiers L.-H."/>
            <person name="Turgeon B."/>
            <person name="Goodwin S."/>
            <person name="Spatafora J."/>
            <person name="Crous P."/>
            <person name="Grigoriev I."/>
        </authorList>
    </citation>
    <scope>NUCLEOTIDE SEQUENCE</scope>
    <source>
        <strain evidence="1">CBS 207.26</strain>
    </source>
</reference>
<sequence>RYNATVICAQNSELTYGQLNALLTRLARELVRCGVELEVIVPLVFKKSC</sequence>
<evidence type="ECO:0008006" key="3">
    <source>
        <dbReference type="Google" id="ProtNLM"/>
    </source>
</evidence>
<dbReference type="OrthoDB" id="416786at2759"/>
<proteinExistence type="predicted"/>
<name>A0A6A6DCZ6_9PEZI</name>